<dbReference type="AlphaFoldDB" id="A0A3S3STE2"/>
<comment type="caution">
    <text evidence="2">The sequence shown here is derived from an EMBL/GenBank/DDBJ whole genome shotgun (WGS) entry which is preliminary data.</text>
</comment>
<protein>
    <submittedName>
        <fullName evidence="2">Uncharacterized protein</fullName>
    </submittedName>
</protein>
<keyword evidence="1" id="KW-0812">Transmembrane</keyword>
<organism evidence="2 3">
    <name type="scientific">Pedobacter chitinilyticus</name>
    <dbReference type="NCBI Taxonomy" id="2233776"/>
    <lineage>
        <taxon>Bacteria</taxon>
        <taxon>Pseudomonadati</taxon>
        <taxon>Bacteroidota</taxon>
        <taxon>Sphingobacteriia</taxon>
        <taxon>Sphingobacteriales</taxon>
        <taxon>Sphingobacteriaceae</taxon>
        <taxon>Pedobacter</taxon>
    </lineage>
</organism>
<evidence type="ECO:0000313" key="3">
    <source>
        <dbReference type="Proteomes" id="UP000284120"/>
    </source>
</evidence>
<evidence type="ECO:0000256" key="1">
    <source>
        <dbReference type="SAM" id="Phobius"/>
    </source>
</evidence>
<sequence length="397" mass="44853">MLGAAFTKVLGFTLHHHGDNQFSGRYCELERKGNEIQIGEKKTVEGNLVKILESLPRKMPVALVLSGKGIIHKNMEIADGEEDAEKNFRLVFPSIDTNDFFVQQYHHEKNYVLSIARKDWVQELLEKLKRAGVEVCRLSFGGVVALHILPQLNVYGEEVQLDGHQFVMTGKSFQSYAYKAEAKSPFPLKVGQQAIDEEMVLAYAAAFQLLLSDKLVPIVAQVPAVNNGFGQLVSTALWKKRALIFLGGLFALLLLSFTLFSHFNQENEQLLREVGAQTASADQMDLLKQQISKQEHLLKQLAWNGGYNYGFLVNEIGKSMPRPLSLISLSINDFKTEEEKTDRKPNVKIKGTTANLTAVNNWIFVLREKSWVKSAKLVKFQEDLDNDNYQFDILISY</sequence>
<name>A0A3S3STE2_9SPHI</name>
<dbReference type="OrthoDB" id="783374at2"/>
<dbReference type="EMBL" id="SAYW01000001">
    <property type="protein sequence ID" value="RWU09969.1"/>
    <property type="molecule type" value="Genomic_DNA"/>
</dbReference>
<gene>
    <name evidence="2" type="ORF">DPV69_01080</name>
</gene>
<keyword evidence="1" id="KW-0472">Membrane</keyword>
<keyword evidence="1" id="KW-1133">Transmembrane helix</keyword>
<reference evidence="2 3" key="1">
    <citation type="submission" date="2018-06" db="EMBL/GenBank/DDBJ databases">
        <title>Pedobacter endophyticus sp. nov., an endophytic bacterium isolated from a leaf of Triticum aestivum.</title>
        <authorList>
            <person name="Zhang L."/>
        </authorList>
    </citation>
    <scope>NUCLEOTIDE SEQUENCE [LARGE SCALE GENOMIC DNA]</scope>
    <source>
        <strain evidence="2 3">CM134L-2</strain>
    </source>
</reference>
<feature type="transmembrane region" description="Helical" evidence="1">
    <location>
        <begin position="242"/>
        <end position="263"/>
    </location>
</feature>
<keyword evidence="3" id="KW-1185">Reference proteome</keyword>
<accession>A0A3S3STE2</accession>
<dbReference type="Proteomes" id="UP000284120">
    <property type="component" value="Unassembled WGS sequence"/>
</dbReference>
<evidence type="ECO:0000313" key="2">
    <source>
        <dbReference type="EMBL" id="RWU09969.1"/>
    </source>
</evidence>
<dbReference type="RefSeq" id="WP_113645465.1">
    <property type="nucleotide sequence ID" value="NZ_QMHN01000001.1"/>
</dbReference>
<proteinExistence type="predicted"/>